<keyword evidence="3" id="KW-1185">Reference proteome</keyword>
<evidence type="ECO:0000313" key="2">
    <source>
        <dbReference type="EMBL" id="CAJ1385035.1"/>
    </source>
</evidence>
<proteinExistence type="predicted"/>
<keyword evidence="1" id="KW-1133">Transmembrane helix</keyword>
<organism evidence="2 3">
    <name type="scientific">Effrenium voratum</name>
    <dbReference type="NCBI Taxonomy" id="2562239"/>
    <lineage>
        <taxon>Eukaryota</taxon>
        <taxon>Sar</taxon>
        <taxon>Alveolata</taxon>
        <taxon>Dinophyceae</taxon>
        <taxon>Suessiales</taxon>
        <taxon>Symbiodiniaceae</taxon>
        <taxon>Effrenium</taxon>
    </lineage>
</organism>
<dbReference type="EMBL" id="CAUJNA010001184">
    <property type="protein sequence ID" value="CAJ1385035.1"/>
    <property type="molecule type" value="Genomic_DNA"/>
</dbReference>
<comment type="caution">
    <text evidence="2">The sequence shown here is derived from an EMBL/GenBank/DDBJ whole genome shotgun (WGS) entry which is preliminary data.</text>
</comment>
<keyword evidence="1" id="KW-0812">Transmembrane</keyword>
<name>A0AA36MT80_9DINO</name>
<dbReference type="AlphaFoldDB" id="A0AA36MT80"/>
<evidence type="ECO:0000313" key="3">
    <source>
        <dbReference type="Proteomes" id="UP001178507"/>
    </source>
</evidence>
<sequence length="135" mass="15635">MPPKSQEARTQPDEVVIFEGTFSWWAAWCMMIWVLCFLASTVLMILSTRGSAFQIISEEISYVKEVRPPYGPEMQPVVDATMREINQMFAYHLPQTAAQQLCSTPWPERRWGFSPSPTSPPSFFLRTKAPKEWWT</sequence>
<protein>
    <submittedName>
        <fullName evidence="2">Uncharacterized protein</fullName>
    </submittedName>
</protein>
<feature type="transmembrane region" description="Helical" evidence="1">
    <location>
        <begin position="22"/>
        <end position="46"/>
    </location>
</feature>
<accession>A0AA36MT80</accession>
<dbReference type="Proteomes" id="UP001178507">
    <property type="component" value="Unassembled WGS sequence"/>
</dbReference>
<gene>
    <name evidence="2" type="ORF">EVOR1521_LOCUS11729</name>
</gene>
<keyword evidence="1" id="KW-0472">Membrane</keyword>
<evidence type="ECO:0000256" key="1">
    <source>
        <dbReference type="SAM" id="Phobius"/>
    </source>
</evidence>
<reference evidence="2" key="1">
    <citation type="submission" date="2023-08" db="EMBL/GenBank/DDBJ databases">
        <authorList>
            <person name="Chen Y."/>
            <person name="Shah S."/>
            <person name="Dougan E. K."/>
            <person name="Thang M."/>
            <person name="Chan C."/>
        </authorList>
    </citation>
    <scope>NUCLEOTIDE SEQUENCE</scope>
</reference>